<gene>
    <name evidence="1" type="ORF">DHETER_LOCUS14428</name>
</gene>
<organism evidence="1 2">
    <name type="scientific">Dentiscutata heterogama</name>
    <dbReference type="NCBI Taxonomy" id="1316150"/>
    <lineage>
        <taxon>Eukaryota</taxon>
        <taxon>Fungi</taxon>
        <taxon>Fungi incertae sedis</taxon>
        <taxon>Mucoromycota</taxon>
        <taxon>Glomeromycotina</taxon>
        <taxon>Glomeromycetes</taxon>
        <taxon>Diversisporales</taxon>
        <taxon>Gigasporaceae</taxon>
        <taxon>Dentiscutata</taxon>
    </lineage>
</organism>
<evidence type="ECO:0000313" key="1">
    <source>
        <dbReference type="EMBL" id="CAG8747413.1"/>
    </source>
</evidence>
<evidence type="ECO:0000313" key="2">
    <source>
        <dbReference type="Proteomes" id="UP000789702"/>
    </source>
</evidence>
<reference evidence="1" key="1">
    <citation type="submission" date="2021-06" db="EMBL/GenBank/DDBJ databases">
        <authorList>
            <person name="Kallberg Y."/>
            <person name="Tangrot J."/>
            <person name="Rosling A."/>
        </authorList>
    </citation>
    <scope>NUCLEOTIDE SEQUENCE</scope>
    <source>
        <strain evidence="1">IL203A</strain>
    </source>
</reference>
<name>A0ACA9QCV7_9GLOM</name>
<accession>A0ACA9QCV7</accession>
<dbReference type="EMBL" id="CAJVPU010044299">
    <property type="protein sequence ID" value="CAG8747413.1"/>
    <property type="molecule type" value="Genomic_DNA"/>
</dbReference>
<protein>
    <submittedName>
        <fullName evidence="1">7882_t:CDS:1</fullName>
    </submittedName>
</protein>
<sequence>ELLQKFPVPNQKRKTKTEIDIITGTQSRIDNKFQVVNKLDAGQEELYYRALTRFF</sequence>
<feature type="non-terminal residue" evidence="1">
    <location>
        <position position="1"/>
    </location>
</feature>
<proteinExistence type="predicted"/>
<keyword evidence="2" id="KW-1185">Reference proteome</keyword>
<comment type="caution">
    <text evidence="1">The sequence shown here is derived from an EMBL/GenBank/DDBJ whole genome shotgun (WGS) entry which is preliminary data.</text>
</comment>
<dbReference type="Proteomes" id="UP000789702">
    <property type="component" value="Unassembled WGS sequence"/>
</dbReference>
<feature type="non-terminal residue" evidence="1">
    <location>
        <position position="55"/>
    </location>
</feature>